<dbReference type="InterPro" id="IPR031549">
    <property type="entry name" value="ASH"/>
</dbReference>
<accession>A0A5B8XWR4</accession>
<evidence type="ECO:0000259" key="3">
    <source>
        <dbReference type="Pfam" id="PF15780"/>
    </source>
</evidence>
<protein>
    <recommendedName>
        <fullName evidence="3">Abnormal spindle-like microcephaly-associated protein ASH domain-containing protein</fullName>
    </recommendedName>
</protein>
<dbReference type="RefSeq" id="WP_146960946.1">
    <property type="nucleotide sequence ID" value="NZ_CP042467.1"/>
</dbReference>
<reference evidence="4 5" key="1">
    <citation type="submission" date="2019-08" db="EMBL/GenBank/DDBJ databases">
        <authorList>
            <person name="Liang Q."/>
        </authorList>
    </citation>
    <scope>NUCLEOTIDE SEQUENCE [LARGE SCALE GENOMIC DNA]</scope>
    <source>
        <strain evidence="4 5">V1718</strain>
    </source>
</reference>
<dbReference type="Proteomes" id="UP000321595">
    <property type="component" value="Chromosome"/>
</dbReference>
<evidence type="ECO:0000256" key="2">
    <source>
        <dbReference type="ARBA" id="ARBA00022490"/>
    </source>
</evidence>
<comment type="subcellular location">
    <subcellularLocation>
        <location evidence="1">Cytoplasm</location>
    </subcellularLocation>
</comment>
<feature type="domain" description="Abnormal spindle-like microcephaly-associated protein ASH" evidence="3">
    <location>
        <begin position="170"/>
        <end position="256"/>
    </location>
</feature>
<keyword evidence="5" id="KW-1185">Reference proteome</keyword>
<keyword evidence="2" id="KW-0963">Cytoplasm</keyword>
<sequence length="267" mass="28718">MRNVFWMVAMLFLVGCGQEDEPKSTESCQGLDAEACEAVETCAFTTECVVAPTEAECLAMDEDQCLLSEICRPKYGAALQEDKFCAIPTFFSCERYEQCNNLTPVFRRDDGLCAKFNNDCMPSVGDWTQGPNGGFDIAPGDCGIPAFLDSGAFNTCLDWEGTEGKPTSPEFHTEPSLDFGEVEIAGTATQDLQFANAGTPVTITAIELESDQFSFVPIELPLVLDQGEVHTLEVTASPTTSGVLTGGIKFISDSGLLQEVPLSVTTP</sequence>
<gene>
    <name evidence="4" type="ORF">FRD01_14830</name>
</gene>
<proteinExistence type="predicted"/>
<dbReference type="KEGG" id="bbae:FRD01_14830"/>
<dbReference type="AlphaFoldDB" id="A0A5B8XWR4"/>
<evidence type="ECO:0000313" key="4">
    <source>
        <dbReference type="EMBL" id="QED28483.1"/>
    </source>
</evidence>
<organism evidence="4 5">
    <name type="scientific">Microvenator marinus</name>
    <dbReference type="NCBI Taxonomy" id="2600177"/>
    <lineage>
        <taxon>Bacteria</taxon>
        <taxon>Deltaproteobacteria</taxon>
        <taxon>Bradymonadales</taxon>
        <taxon>Microvenatoraceae</taxon>
        <taxon>Microvenator</taxon>
    </lineage>
</organism>
<evidence type="ECO:0000256" key="1">
    <source>
        <dbReference type="ARBA" id="ARBA00004496"/>
    </source>
</evidence>
<dbReference type="GO" id="GO:0005737">
    <property type="term" value="C:cytoplasm"/>
    <property type="evidence" value="ECO:0007669"/>
    <property type="project" value="UniProtKB-SubCell"/>
</dbReference>
<dbReference type="InterPro" id="IPR013783">
    <property type="entry name" value="Ig-like_fold"/>
</dbReference>
<name>A0A5B8XWR4_9DELT</name>
<evidence type="ECO:0000313" key="5">
    <source>
        <dbReference type="Proteomes" id="UP000321595"/>
    </source>
</evidence>
<dbReference type="Pfam" id="PF15780">
    <property type="entry name" value="ASH"/>
    <property type="match status" value="1"/>
</dbReference>
<dbReference type="EMBL" id="CP042467">
    <property type="protein sequence ID" value="QED28483.1"/>
    <property type="molecule type" value="Genomic_DNA"/>
</dbReference>
<dbReference type="PROSITE" id="PS51257">
    <property type="entry name" value="PROKAR_LIPOPROTEIN"/>
    <property type="match status" value="1"/>
</dbReference>
<dbReference type="Gene3D" id="2.60.40.10">
    <property type="entry name" value="Immunoglobulins"/>
    <property type="match status" value="1"/>
</dbReference>